<evidence type="ECO:0000313" key="3">
    <source>
        <dbReference type="Proteomes" id="UP000481153"/>
    </source>
</evidence>
<dbReference type="VEuPathDB" id="FungiDB:AeMF1_000237"/>
<dbReference type="InterPro" id="IPR011256">
    <property type="entry name" value="Reg_factor_effector_dom_sf"/>
</dbReference>
<proteinExistence type="inferred from homology"/>
<dbReference type="AlphaFoldDB" id="A0A6G0XKK7"/>
<comment type="similarity">
    <text evidence="1">Belongs to the HEBP family.</text>
</comment>
<dbReference type="SUPFAM" id="SSF55136">
    <property type="entry name" value="Probable bacterial effector-binding domain"/>
    <property type="match status" value="1"/>
</dbReference>
<protein>
    <recommendedName>
        <fullName evidence="4">SOUL heme-binding protein</fullName>
    </recommendedName>
</protein>
<evidence type="ECO:0000256" key="1">
    <source>
        <dbReference type="ARBA" id="ARBA00009817"/>
    </source>
</evidence>
<gene>
    <name evidence="2" type="ORF">Ae201684_003766</name>
</gene>
<comment type="caution">
    <text evidence="2">The sequence shown here is derived from an EMBL/GenBank/DDBJ whole genome shotgun (WGS) entry which is preliminary data.</text>
</comment>
<reference evidence="2 3" key="1">
    <citation type="submission" date="2019-07" db="EMBL/GenBank/DDBJ databases">
        <title>Genomics analysis of Aphanomyces spp. identifies a new class of oomycete effector associated with host adaptation.</title>
        <authorList>
            <person name="Gaulin E."/>
        </authorList>
    </citation>
    <scope>NUCLEOTIDE SEQUENCE [LARGE SCALE GENOMIC DNA]</scope>
    <source>
        <strain evidence="2 3">ATCC 201684</strain>
    </source>
</reference>
<organism evidence="2 3">
    <name type="scientific">Aphanomyces euteiches</name>
    <dbReference type="NCBI Taxonomy" id="100861"/>
    <lineage>
        <taxon>Eukaryota</taxon>
        <taxon>Sar</taxon>
        <taxon>Stramenopiles</taxon>
        <taxon>Oomycota</taxon>
        <taxon>Saprolegniomycetes</taxon>
        <taxon>Saprolegniales</taxon>
        <taxon>Verrucalvaceae</taxon>
        <taxon>Aphanomyces</taxon>
    </lineage>
</organism>
<dbReference type="EMBL" id="VJMJ01000042">
    <property type="protein sequence ID" value="KAF0740876.1"/>
    <property type="molecule type" value="Genomic_DNA"/>
</dbReference>
<dbReference type="PANTHER" id="PTHR11220">
    <property type="entry name" value="HEME-BINDING PROTEIN-RELATED"/>
    <property type="match status" value="1"/>
</dbReference>
<dbReference type="Gene3D" id="3.20.80.10">
    <property type="entry name" value="Regulatory factor, effector binding domain"/>
    <property type="match status" value="1"/>
</dbReference>
<evidence type="ECO:0000313" key="2">
    <source>
        <dbReference type="EMBL" id="KAF0740876.1"/>
    </source>
</evidence>
<name>A0A6G0XKK7_9STRA</name>
<keyword evidence="3" id="KW-1185">Reference proteome</keyword>
<dbReference type="InterPro" id="IPR006917">
    <property type="entry name" value="SOUL_heme-bd"/>
</dbReference>
<sequence>MGSVFGKISEETPHFESVAHIGDNKDIEIRRYDPLFVASVSSKDVPDATTQEEFTGVAFRTLAKYIGVFTTPENKPRSGESGPGEAIAMTAPVVLNSNENMAAEGGQPIAMTAPVVMGGTSSVDSTMSFILPSKFIKAGELPPIPLDPKVHITKLPSRLVAVKTFSGNLSKAAATAVATEALAILEKEPKYTVKLNEEGKPVWEYMGYNAPWTLPWCKTNEVAVILNE</sequence>
<dbReference type="Proteomes" id="UP000481153">
    <property type="component" value="Unassembled WGS sequence"/>
</dbReference>
<accession>A0A6G0XKK7</accession>
<evidence type="ECO:0008006" key="4">
    <source>
        <dbReference type="Google" id="ProtNLM"/>
    </source>
</evidence>
<dbReference type="PANTHER" id="PTHR11220:SF58">
    <property type="entry name" value="SOUL HEME-BINDING FAMILY PROTEIN"/>
    <property type="match status" value="1"/>
</dbReference>
<dbReference type="Pfam" id="PF04832">
    <property type="entry name" value="SOUL"/>
    <property type="match status" value="1"/>
</dbReference>